<keyword evidence="1" id="KW-0472">Membrane</keyword>
<protein>
    <recommendedName>
        <fullName evidence="4">Transmembrane protein</fullName>
    </recommendedName>
</protein>
<name>A0ABQ4YE27_9ASTR</name>
<evidence type="ECO:0008006" key="4">
    <source>
        <dbReference type="Google" id="ProtNLM"/>
    </source>
</evidence>
<dbReference type="EMBL" id="BQNB010010340">
    <property type="protein sequence ID" value="GJS75964.1"/>
    <property type="molecule type" value="Genomic_DNA"/>
</dbReference>
<accession>A0ABQ4YE27</accession>
<proteinExistence type="predicted"/>
<dbReference type="Proteomes" id="UP001151760">
    <property type="component" value="Unassembled WGS sequence"/>
</dbReference>
<reference evidence="2" key="1">
    <citation type="journal article" date="2022" name="Int. J. Mol. Sci.">
        <title>Draft Genome of Tanacetum Coccineum: Genomic Comparison of Closely Related Tanacetum-Family Plants.</title>
        <authorList>
            <person name="Yamashiro T."/>
            <person name="Shiraishi A."/>
            <person name="Nakayama K."/>
            <person name="Satake H."/>
        </authorList>
    </citation>
    <scope>NUCLEOTIDE SEQUENCE</scope>
</reference>
<organism evidence="2 3">
    <name type="scientific">Tanacetum coccineum</name>
    <dbReference type="NCBI Taxonomy" id="301880"/>
    <lineage>
        <taxon>Eukaryota</taxon>
        <taxon>Viridiplantae</taxon>
        <taxon>Streptophyta</taxon>
        <taxon>Embryophyta</taxon>
        <taxon>Tracheophyta</taxon>
        <taxon>Spermatophyta</taxon>
        <taxon>Magnoliopsida</taxon>
        <taxon>eudicotyledons</taxon>
        <taxon>Gunneridae</taxon>
        <taxon>Pentapetalae</taxon>
        <taxon>asterids</taxon>
        <taxon>campanulids</taxon>
        <taxon>Asterales</taxon>
        <taxon>Asteraceae</taxon>
        <taxon>Asteroideae</taxon>
        <taxon>Anthemideae</taxon>
        <taxon>Anthemidinae</taxon>
        <taxon>Tanacetum</taxon>
    </lineage>
</organism>
<evidence type="ECO:0000313" key="2">
    <source>
        <dbReference type="EMBL" id="GJS75964.1"/>
    </source>
</evidence>
<keyword evidence="3" id="KW-1185">Reference proteome</keyword>
<gene>
    <name evidence="2" type="ORF">Tco_0725845</name>
</gene>
<keyword evidence="1" id="KW-0812">Transmembrane</keyword>
<sequence>MANHCHWELITSGGWLLASDESCVDGIIRLLQLSTPTSIYNFLPSILLSMIVVTIVGVVVVAAGIVVESSSVVKLSFVVVERLSCNSLVVSHFLTAGVPVRNGVPVRDY</sequence>
<evidence type="ECO:0000313" key="3">
    <source>
        <dbReference type="Proteomes" id="UP001151760"/>
    </source>
</evidence>
<comment type="caution">
    <text evidence="2">The sequence shown here is derived from an EMBL/GenBank/DDBJ whole genome shotgun (WGS) entry which is preliminary data.</text>
</comment>
<evidence type="ECO:0000256" key="1">
    <source>
        <dbReference type="SAM" id="Phobius"/>
    </source>
</evidence>
<reference evidence="2" key="2">
    <citation type="submission" date="2022-01" db="EMBL/GenBank/DDBJ databases">
        <authorList>
            <person name="Yamashiro T."/>
            <person name="Shiraishi A."/>
            <person name="Satake H."/>
            <person name="Nakayama K."/>
        </authorList>
    </citation>
    <scope>NUCLEOTIDE SEQUENCE</scope>
</reference>
<feature type="transmembrane region" description="Helical" evidence="1">
    <location>
        <begin position="42"/>
        <end position="67"/>
    </location>
</feature>
<keyword evidence="1" id="KW-1133">Transmembrane helix</keyword>